<feature type="compositionally biased region" description="Basic and acidic residues" evidence="6">
    <location>
        <begin position="1"/>
        <end position="12"/>
    </location>
</feature>
<feature type="transmembrane region" description="Helical" evidence="7">
    <location>
        <begin position="131"/>
        <end position="150"/>
    </location>
</feature>
<name>A0AAD6SPZ4_9AGAR</name>
<feature type="transmembrane region" description="Helical" evidence="7">
    <location>
        <begin position="385"/>
        <end position="403"/>
    </location>
</feature>
<dbReference type="GO" id="GO:0022857">
    <property type="term" value="F:transmembrane transporter activity"/>
    <property type="evidence" value="ECO:0007669"/>
    <property type="project" value="InterPro"/>
</dbReference>
<evidence type="ECO:0000256" key="2">
    <source>
        <dbReference type="ARBA" id="ARBA00022448"/>
    </source>
</evidence>
<feature type="transmembrane region" description="Helical" evidence="7">
    <location>
        <begin position="277"/>
        <end position="299"/>
    </location>
</feature>
<dbReference type="EMBL" id="JARJCM010000077">
    <property type="protein sequence ID" value="KAJ7031951.1"/>
    <property type="molecule type" value="Genomic_DNA"/>
</dbReference>
<feature type="region of interest" description="Disordered" evidence="6">
    <location>
        <begin position="1"/>
        <end position="22"/>
    </location>
</feature>
<reference evidence="8" key="1">
    <citation type="submission" date="2023-03" db="EMBL/GenBank/DDBJ databases">
        <title>Massive genome expansion in bonnet fungi (Mycena s.s.) driven by repeated elements and novel gene families across ecological guilds.</title>
        <authorList>
            <consortium name="Lawrence Berkeley National Laboratory"/>
            <person name="Harder C.B."/>
            <person name="Miyauchi S."/>
            <person name="Viragh M."/>
            <person name="Kuo A."/>
            <person name="Thoen E."/>
            <person name="Andreopoulos B."/>
            <person name="Lu D."/>
            <person name="Skrede I."/>
            <person name="Drula E."/>
            <person name="Henrissat B."/>
            <person name="Morin E."/>
            <person name="Kohler A."/>
            <person name="Barry K."/>
            <person name="LaButti K."/>
            <person name="Morin E."/>
            <person name="Salamov A."/>
            <person name="Lipzen A."/>
            <person name="Mereny Z."/>
            <person name="Hegedus B."/>
            <person name="Baldrian P."/>
            <person name="Stursova M."/>
            <person name="Weitz H."/>
            <person name="Taylor A."/>
            <person name="Grigoriev I.V."/>
            <person name="Nagy L.G."/>
            <person name="Martin F."/>
            <person name="Kauserud H."/>
        </authorList>
    </citation>
    <scope>NUCLEOTIDE SEQUENCE</scope>
    <source>
        <strain evidence="8">CBHHK200</strain>
    </source>
</reference>
<evidence type="ECO:0000313" key="9">
    <source>
        <dbReference type="Proteomes" id="UP001218188"/>
    </source>
</evidence>
<evidence type="ECO:0000256" key="4">
    <source>
        <dbReference type="ARBA" id="ARBA00022989"/>
    </source>
</evidence>
<organism evidence="8 9">
    <name type="scientific">Mycena alexandri</name>
    <dbReference type="NCBI Taxonomy" id="1745969"/>
    <lineage>
        <taxon>Eukaryota</taxon>
        <taxon>Fungi</taxon>
        <taxon>Dikarya</taxon>
        <taxon>Basidiomycota</taxon>
        <taxon>Agaricomycotina</taxon>
        <taxon>Agaricomycetes</taxon>
        <taxon>Agaricomycetidae</taxon>
        <taxon>Agaricales</taxon>
        <taxon>Marasmiineae</taxon>
        <taxon>Mycenaceae</taxon>
        <taxon>Mycena</taxon>
    </lineage>
</organism>
<dbReference type="GO" id="GO:0016020">
    <property type="term" value="C:membrane"/>
    <property type="evidence" value="ECO:0007669"/>
    <property type="project" value="UniProtKB-SubCell"/>
</dbReference>
<feature type="transmembrane region" description="Helical" evidence="7">
    <location>
        <begin position="359"/>
        <end position="379"/>
    </location>
</feature>
<keyword evidence="3 7" id="KW-0812">Transmembrane</keyword>
<feature type="transmembrane region" description="Helical" evidence="7">
    <location>
        <begin position="311"/>
        <end position="330"/>
    </location>
</feature>
<dbReference type="InterPro" id="IPR011701">
    <property type="entry name" value="MFS"/>
</dbReference>
<keyword evidence="9" id="KW-1185">Reference proteome</keyword>
<comment type="subcellular location">
    <subcellularLocation>
        <location evidence="1">Membrane</location>
        <topology evidence="1">Multi-pass membrane protein</topology>
    </subcellularLocation>
</comment>
<keyword evidence="4 7" id="KW-1133">Transmembrane helix</keyword>
<feature type="transmembrane region" description="Helical" evidence="7">
    <location>
        <begin position="336"/>
        <end position="352"/>
    </location>
</feature>
<proteinExistence type="predicted"/>
<accession>A0AAD6SPZ4</accession>
<evidence type="ECO:0000256" key="1">
    <source>
        <dbReference type="ARBA" id="ARBA00004141"/>
    </source>
</evidence>
<evidence type="ECO:0000256" key="6">
    <source>
        <dbReference type="SAM" id="MobiDB-lite"/>
    </source>
</evidence>
<feature type="transmembrane region" description="Helical" evidence="7">
    <location>
        <begin position="194"/>
        <end position="214"/>
    </location>
</feature>
<dbReference type="PANTHER" id="PTHR43791">
    <property type="entry name" value="PERMEASE-RELATED"/>
    <property type="match status" value="1"/>
</dbReference>
<dbReference type="SUPFAM" id="SSF103473">
    <property type="entry name" value="MFS general substrate transporter"/>
    <property type="match status" value="1"/>
</dbReference>
<dbReference type="Gene3D" id="1.20.1250.20">
    <property type="entry name" value="MFS general substrate transporter like domains"/>
    <property type="match status" value="2"/>
</dbReference>
<protein>
    <submittedName>
        <fullName evidence="8">MFS general substrate transporter</fullName>
    </submittedName>
</protein>
<keyword evidence="2" id="KW-0813">Transport</keyword>
<gene>
    <name evidence="8" type="ORF">C8F04DRAFT_1211251</name>
</gene>
<comment type="caution">
    <text evidence="8">The sequence shown here is derived from an EMBL/GenBank/DDBJ whole genome shotgun (WGS) entry which is preliminary data.</text>
</comment>
<dbReference type="Pfam" id="PF07690">
    <property type="entry name" value="MFS_1"/>
    <property type="match status" value="1"/>
</dbReference>
<dbReference type="Proteomes" id="UP001218188">
    <property type="component" value="Unassembled WGS sequence"/>
</dbReference>
<evidence type="ECO:0000256" key="7">
    <source>
        <dbReference type="SAM" id="Phobius"/>
    </source>
</evidence>
<evidence type="ECO:0000256" key="3">
    <source>
        <dbReference type="ARBA" id="ARBA00022692"/>
    </source>
</evidence>
<feature type="transmembrane region" description="Helical" evidence="7">
    <location>
        <begin position="162"/>
        <end position="182"/>
    </location>
</feature>
<evidence type="ECO:0000256" key="5">
    <source>
        <dbReference type="ARBA" id="ARBA00023136"/>
    </source>
</evidence>
<evidence type="ECO:0000313" key="8">
    <source>
        <dbReference type="EMBL" id="KAJ7031951.1"/>
    </source>
</evidence>
<keyword evidence="5 7" id="KW-0472">Membrane</keyword>
<dbReference type="AlphaFoldDB" id="A0AAD6SPZ4"/>
<dbReference type="InterPro" id="IPR036259">
    <property type="entry name" value="MFS_trans_sf"/>
</dbReference>
<dbReference type="PANTHER" id="PTHR43791:SF36">
    <property type="entry name" value="TRANSPORTER, PUTATIVE (AFU_ORTHOLOGUE AFUA_6G08340)-RELATED"/>
    <property type="match status" value="1"/>
</dbReference>
<feature type="transmembrane region" description="Helical" evidence="7">
    <location>
        <begin position="101"/>
        <end position="124"/>
    </location>
</feature>
<sequence>MASEKQGSDVKLESASLSSQSVDPEEERRLVSKLDRRILSITCLLYLFAYLDRSNLGNARLQGLPKDTLNGDPTGKRFDWVNSILCQVPATLTSKLFPPRVWLACVAMAWGLSSTLMSTAFDFGGLMTARVFLGVFEAGFGPVIPLYFSFFYTKQEMGARMAYWFGFAAVAGAFGGLIAFGVQHAHAAIHNWRILFIIEGVPAIIMGIVTIFFLPNRPESTTFFNERERAIALDRMNRGTSGDTGAKVDKRNVYTGGAIYFGLNCALASISAFLPTVLATFGFSEFFIASLAAILLVSFASASDRIQSRGIFMAIASTISGIGYVLLLTVPSNVHVRYLAVFFIVLVAHNLGSETKRATGIPIFMSIGQCGSVLGSHIFPLTEGPRYMFFLAAALSLVLSISYRMENARRDKAYGKPDPNARVDTSQLADKVSTNVGVEFTISDSAQANDFRYVY</sequence>